<dbReference type="InterPro" id="IPR001544">
    <property type="entry name" value="Aminotrans_IV"/>
</dbReference>
<protein>
    <submittedName>
        <fullName evidence="1">Aminodeoxychorismate lyase (EC)</fullName>
        <ecNumber evidence="1">4.1.3.38</ecNumber>
    </submittedName>
</protein>
<dbReference type="InterPro" id="IPR043131">
    <property type="entry name" value="BCAT-like_N"/>
</dbReference>
<dbReference type="Gene3D" id="3.20.10.10">
    <property type="entry name" value="D-amino Acid Aminotransferase, subunit A, domain 2"/>
    <property type="match status" value="1"/>
</dbReference>
<dbReference type="InterPro" id="IPR043132">
    <property type="entry name" value="BCAT-like_C"/>
</dbReference>
<keyword evidence="1" id="KW-0456">Lyase</keyword>
<name>A0A6S6SGU5_9BACT</name>
<gene>
    <name evidence="1" type="ORF">HELGO_WM83583</name>
</gene>
<dbReference type="SUPFAM" id="SSF56752">
    <property type="entry name" value="D-aminoacid aminotransferase-like PLP-dependent enzymes"/>
    <property type="match status" value="1"/>
</dbReference>
<dbReference type="AlphaFoldDB" id="A0A6S6SGU5"/>
<dbReference type="Gene3D" id="3.30.470.10">
    <property type="match status" value="1"/>
</dbReference>
<sequence length="194" mass="22606">MKKPIVNSMLFETIKVKDGKIFNLPWHNQRFNLSRKKLFHASLELDLAHYIEAPQIGLYRCKVIYNHEIQSIEFFPYEAKIFKTFKIINSQLDYSYKYTDRSKLQALLDKGFDDIIIEKDGLLTDTSIANIAFFDGDSWLTPKVPLLKGTTRARLLDEGFLKLSEIKKVDLIKYKNFALMNAMIGFRIQKSVSI</sequence>
<evidence type="ECO:0000313" key="1">
    <source>
        <dbReference type="EMBL" id="CAA6802165.1"/>
    </source>
</evidence>
<accession>A0A6S6SGU5</accession>
<organism evidence="1">
    <name type="scientific">uncultured Sulfurovum sp</name>
    <dbReference type="NCBI Taxonomy" id="269237"/>
    <lineage>
        <taxon>Bacteria</taxon>
        <taxon>Pseudomonadati</taxon>
        <taxon>Campylobacterota</taxon>
        <taxon>Epsilonproteobacteria</taxon>
        <taxon>Campylobacterales</taxon>
        <taxon>Sulfurovaceae</taxon>
        <taxon>Sulfurovum</taxon>
        <taxon>environmental samples</taxon>
    </lineage>
</organism>
<dbReference type="EMBL" id="CACVAR010000098">
    <property type="protein sequence ID" value="CAA6802165.1"/>
    <property type="molecule type" value="Genomic_DNA"/>
</dbReference>
<dbReference type="InterPro" id="IPR036038">
    <property type="entry name" value="Aminotransferase-like"/>
</dbReference>
<proteinExistence type="predicted"/>
<dbReference type="Pfam" id="PF01063">
    <property type="entry name" value="Aminotran_4"/>
    <property type="match status" value="1"/>
</dbReference>
<feature type="non-terminal residue" evidence="1">
    <location>
        <position position="194"/>
    </location>
</feature>
<reference evidence="1" key="1">
    <citation type="submission" date="2020-01" db="EMBL/GenBank/DDBJ databases">
        <authorList>
            <person name="Meier V. D."/>
            <person name="Meier V D."/>
        </authorList>
    </citation>
    <scope>NUCLEOTIDE SEQUENCE</scope>
    <source>
        <strain evidence="1">HLG_WM_MAG_03</strain>
    </source>
</reference>
<dbReference type="EC" id="4.1.3.38" evidence="1"/>
<dbReference type="GO" id="GO:0008696">
    <property type="term" value="F:4-amino-4-deoxychorismate lyase activity"/>
    <property type="evidence" value="ECO:0007669"/>
    <property type="project" value="UniProtKB-EC"/>
</dbReference>